<keyword evidence="4 9" id="KW-0808">Transferase</keyword>
<dbReference type="Pfam" id="PF00288">
    <property type="entry name" value="GHMP_kinases_N"/>
    <property type="match status" value="1"/>
</dbReference>
<evidence type="ECO:0000256" key="8">
    <source>
        <dbReference type="ARBA" id="ARBA00032554"/>
    </source>
</evidence>
<comment type="catalytic activity">
    <reaction evidence="9">
        <text>4-CDP-2-C-methyl-D-erythritol + ATP = 4-CDP-2-C-methyl-D-erythritol 2-phosphate + ADP + H(+)</text>
        <dbReference type="Rhea" id="RHEA:18437"/>
        <dbReference type="ChEBI" id="CHEBI:15378"/>
        <dbReference type="ChEBI" id="CHEBI:30616"/>
        <dbReference type="ChEBI" id="CHEBI:57823"/>
        <dbReference type="ChEBI" id="CHEBI:57919"/>
        <dbReference type="ChEBI" id="CHEBI:456216"/>
        <dbReference type="EC" id="2.7.1.148"/>
    </reaction>
</comment>
<evidence type="ECO:0000256" key="2">
    <source>
        <dbReference type="ARBA" id="ARBA00012052"/>
    </source>
</evidence>
<evidence type="ECO:0000313" key="12">
    <source>
        <dbReference type="EMBL" id="ACQ79237.1"/>
    </source>
</evidence>
<dbReference type="NCBIfam" id="NF002870">
    <property type="entry name" value="PRK03188.1"/>
    <property type="match status" value="1"/>
</dbReference>
<dbReference type="OrthoDB" id="3173073at2"/>
<evidence type="ECO:0000256" key="1">
    <source>
        <dbReference type="ARBA" id="ARBA00009684"/>
    </source>
</evidence>
<evidence type="ECO:0000256" key="7">
    <source>
        <dbReference type="ARBA" id="ARBA00022840"/>
    </source>
</evidence>
<keyword evidence="6 9" id="KW-0418">Kinase</keyword>
<dbReference type="InterPro" id="IPR013750">
    <property type="entry name" value="GHMP_kinase_C_dom"/>
</dbReference>
<dbReference type="Proteomes" id="UP000007962">
    <property type="component" value="Chromosome"/>
</dbReference>
<dbReference type="SUPFAM" id="SSF55060">
    <property type="entry name" value="GHMP Kinase, C-terminal domain"/>
    <property type="match status" value="1"/>
</dbReference>
<reference evidence="12 13" key="1">
    <citation type="journal article" date="2009" name="Stand. Genomic Sci.">
        <title>Complete genome sequence of Beutenbergia cavernae type strain (HKI 0122).</title>
        <authorList>
            <person name="Land M."/>
            <person name="Pukall R."/>
            <person name="Abt B."/>
            <person name="Goker M."/>
            <person name="Rohde M."/>
            <person name="Glavina Del Rio T."/>
            <person name="Tice H."/>
            <person name="Copeland A."/>
            <person name="Cheng J.F."/>
            <person name="Lucas S."/>
            <person name="Chen F."/>
            <person name="Nolan M."/>
            <person name="Bruce D."/>
            <person name="Goodwin L."/>
            <person name="Pitluck S."/>
            <person name="Ivanova N."/>
            <person name="Mavromatis K."/>
            <person name="Ovchinnikova G."/>
            <person name="Pati A."/>
            <person name="Chen A."/>
            <person name="Palaniappan K."/>
            <person name="Hauser L."/>
            <person name="Chang Y.J."/>
            <person name="Jefferies C.C."/>
            <person name="Saunders E."/>
            <person name="Brettin T."/>
            <person name="Detter J.C."/>
            <person name="Han C."/>
            <person name="Chain P."/>
            <person name="Bristow J."/>
            <person name="Eisen J.A."/>
            <person name="Markowitz V."/>
            <person name="Hugenholtz P."/>
            <person name="Kyrpides N.C."/>
            <person name="Klenk H.P."/>
            <person name="Lapidus A."/>
        </authorList>
    </citation>
    <scope>NUCLEOTIDE SEQUENCE [LARGE SCALE GENOMIC DNA]</scope>
    <source>
        <strain evidence="13">ATCC BAA-8 / DSM 12333 / NBRC 16432</strain>
    </source>
</reference>
<dbReference type="PANTHER" id="PTHR43527">
    <property type="entry name" value="4-DIPHOSPHOCYTIDYL-2-C-METHYL-D-ERYTHRITOL KINASE, CHLOROPLASTIC"/>
    <property type="match status" value="1"/>
</dbReference>
<dbReference type="HOGENOM" id="CLU_053057_1_1_11"/>
<feature type="domain" description="GHMP kinase N-terminal" evidence="10">
    <location>
        <begin position="75"/>
        <end position="152"/>
    </location>
</feature>
<dbReference type="GO" id="GO:0005524">
    <property type="term" value="F:ATP binding"/>
    <property type="evidence" value="ECO:0007669"/>
    <property type="project" value="UniProtKB-UniRule"/>
</dbReference>
<feature type="domain" description="GHMP kinase C-terminal" evidence="11">
    <location>
        <begin position="211"/>
        <end position="285"/>
    </location>
</feature>
<dbReference type="STRING" id="471853.Bcav_0976"/>
<dbReference type="GO" id="GO:0019288">
    <property type="term" value="P:isopentenyl diphosphate biosynthetic process, methylerythritol 4-phosphate pathway"/>
    <property type="evidence" value="ECO:0007669"/>
    <property type="project" value="UniProtKB-UniRule"/>
</dbReference>
<organism evidence="12 13">
    <name type="scientific">Beutenbergia cavernae (strain ATCC BAA-8 / DSM 12333 / CCUG 43141 / JCM 11478 / NBRC 16432 / NCIMB 13614 / HKI 0122)</name>
    <dbReference type="NCBI Taxonomy" id="471853"/>
    <lineage>
        <taxon>Bacteria</taxon>
        <taxon>Bacillati</taxon>
        <taxon>Actinomycetota</taxon>
        <taxon>Actinomycetes</taxon>
        <taxon>Micrococcales</taxon>
        <taxon>Beutenbergiaceae</taxon>
        <taxon>Beutenbergia</taxon>
    </lineage>
</organism>
<dbReference type="Gene3D" id="3.30.70.890">
    <property type="entry name" value="GHMP kinase, C-terminal domain"/>
    <property type="match status" value="1"/>
</dbReference>
<keyword evidence="9" id="KW-0414">Isoprene biosynthesis</keyword>
<dbReference type="Gene3D" id="3.30.230.10">
    <property type="match status" value="1"/>
</dbReference>
<evidence type="ECO:0000259" key="10">
    <source>
        <dbReference type="Pfam" id="PF00288"/>
    </source>
</evidence>
<dbReference type="InterPro" id="IPR006204">
    <property type="entry name" value="GHMP_kinase_N_dom"/>
</dbReference>
<evidence type="ECO:0000256" key="3">
    <source>
        <dbReference type="ARBA" id="ARBA00017473"/>
    </source>
</evidence>
<feature type="binding site" evidence="9">
    <location>
        <begin position="103"/>
        <end position="113"/>
    </location>
    <ligand>
        <name>ATP</name>
        <dbReference type="ChEBI" id="CHEBI:30616"/>
    </ligand>
</feature>
<evidence type="ECO:0000313" key="13">
    <source>
        <dbReference type="Proteomes" id="UP000007962"/>
    </source>
</evidence>
<dbReference type="PANTHER" id="PTHR43527:SF2">
    <property type="entry name" value="4-DIPHOSPHOCYTIDYL-2-C-METHYL-D-ERYTHRITOL KINASE, CHLOROPLASTIC"/>
    <property type="match status" value="1"/>
</dbReference>
<dbReference type="HAMAP" id="MF_00061">
    <property type="entry name" value="IspE"/>
    <property type="match status" value="1"/>
</dbReference>
<feature type="active site" evidence="9">
    <location>
        <position position="18"/>
    </location>
</feature>
<keyword evidence="13" id="KW-1185">Reference proteome</keyword>
<keyword evidence="5 9" id="KW-0547">Nucleotide-binding</keyword>
<comment type="similarity">
    <text evidence="1 9">Belongs to the GHMP kinase family. IspE subfamily.</text>
</comment>
<gene>
    <name evidence="9" type="primary">ispE</name>
    <name evidence="12" type="ordered locus">Bcav_0976</name>
</gene>
<sequence length="309" mass="31227">MSAAPDSAPRVHVRAPGKINLVLRCGAPGEDGYHRLATVFQAVSLYEDVVAELADDVTVTVTGRQADVVPTDGENLAVRAARLLADSTGTAEGVRLHVTKNVPVSGGMGGGSADAAATLLACDLLWGTGLARDELAELAAELGADVPFALTGQTAVGTGRGDVLAPALARGTHHWVLATQSWGLPTPEVYARFDELRPDPAPPRLEDGLMAALVGGSSADLADYVANDLADAAVALRPELAGVLDAFDAAGALARTVSGSGPTVFGLAADLADAQDVAASVRDAGVADDVLLVTGPVSGARALESMRGV</sequence>
<dbReference type="UniPathway" id="UPA00056">
    <property type="reaction ID" value="UER00094"/>
</dbReference>
<dbReference type="AlphaFoldDB" id="C5C051"/>
<dbReference type="NCBIfam" id="TIGR00154">
    <property type="entry name" value="ispE"/>
    <property type="match status" value="1"/>
</dbReference>
<name>C5C051_BEUC1</name>
<dbReference type="KEGG" id="bcv:Bcav_0976"/>
<evidence type="ECO:0000256" key="4">
    <source>
        <dbReference type="ARBA" id="ARBA00022679"/>
    </source>
</evidence>
<dbReference type="EMBL" id="CP001618">
    <property type="protein sequence ID" value="ACQ79237.1"/>
    <property type="molecule type" value="Genomic_DNA"/>
</dbReference>
<dbReference type="GO" id="GO:0050515">
    <property type="term" value="F:4-(cytidine 5'-diphospho)-2-C-methyl-D-erythritol kinase activity"/>
    <property type="evidence" value="ECO:0007669"/>
    <property type="project" value="UniProtKB-UniRule"/>
</dbReference>
<evidence type="ECO:0000256" key="6">
    <source>
        <dbReference type="ARBA" id="ARBA00022777"/>
    </source>
</evidence>
<dbReference type="PIRSF" id="PIRSF010376">
    <property type="entry name" value="IspE"/>
    <property type="match status" value="1"/>
</dbReference>
<dbReference type="GO" id="GO:0016114">
    <property type="term" value="P:terpenoid biosynthetic process"/>
    <property type="evidence" value="ECO:0007669"/>
    <property type="project" value="UniProtKB-UniRule"/>
</dbReference>
<dbReference type="RefSeq" id="WP_012726017.1">
    <property type="nucleotide sequence ID" value="NC_012669.1"/>
</dbReference>
<comment type="function">
    <text evidence="9">Catalyzes the phosphorylation of the position 2 hydroxy group of 4-diphosphocytidyl-2C-methyl-D-erythritol.</text>
</comment>
<evidence type="ECO:0000256" key="9">
    <source>
        <dbReference type="HAMAP-Rule" id="MF_00061"/>
    </source>
</evidence>
<feature type="active site" evidence="9">
    <location>
        <position position="145"/>
    </location>
</feature>
<evidence type="ECO:0000256" key="5">
    <source>
        <dbReference type="ARBA" id="ARBA00022741"/>
    </source>
</evidence>
<comment type="pathway">
    <text evidence="9">Isoprenoid biosynthesis; isopentenyl diphosphate biosynthesis via DXP pathway; isopentenyl diphosphate from 1-deoxy-D-xylulose 5-phosphate: step 3/6.</text>
</comment>
<dbReference type="InterPro" id="IPR020568">
    <property type="entry name" value="Ribosomal_Su5_D2-typ_SF"/>
</dbReference>
<protein>
    <recommendedName>
        <fullName evidence="3 9">4-diphosphocytidyl-2-C-methyl-D-erythritol kinase</fullName>
        <shortName evidence="9">CMK</shortName>
        <ecNumber evidence="2 9">2.7.1.148</ecNumber>
    </recommendedName>
    <alternativeName>
        <fullName evidence="8 9">4-(cytidine-5'-diphospho)-2-C-methyl-D-erythritol kinase</fullName>
    </alternativeName>
</protein>
<accession>C5C051</accession>
<dbReference type="SUPFAM" id="SSF54211">
    <property type="entry name" value="Ribosomal protein S5 domain 2-like"/>
    <property type="match status" value="1"/>
</dbReference>
<proteinExistence type="inferred from homology"/>
<dbReference type="eggNOG" id="COG1947">
    <property type="taxonomic scope" value="Bacteria"/>
</dbReference>
<evidence type="ECO:0000259" key="11">
    <source>
        <dbReference type="Pfam" id="PF08544"/>
    </source>
</evidence>
<keyword evidence="7 9" id="KW-0067">ATP-binding</keyword>
<dbReference type="InterPro" id="IPR036554">
    <property type="entry name" value="GHMP_kinase_C_sf"/>
</dbReference>
<dbReference type="InterPro" id="IPR004424">
    <property type="entry name" value="IspE"/>
</dbReference>
<dbReference type="EC" id="2.7.1.148" evidence="2 9"/>
<dbReference type="Pfam" id="PF08544">
    <property type="entry name" value="GHMP_kinases_C"/>
    <property type="match status" value="1"/>
</dbReference>
<dbReference type="InterPro" id="IPR014721">
    <property type="entry name" value="Ribsml_uS5_D2-typ_fold_subgr"/>
</dbReference>